<dbReference type="Proteomes" id="UP001396334">
    <property type="component" value="Unassembled WGS sequence"/>
</dbReference>
<organism evidence="2 3">
    <name type="scientific">Hibiscus sabdariffa</name>
    <name type="common">roselle</name>
    <dbReference type="NCBI Taxonomy" id="183260"/>
    <lineage>
        <taxon>Eukaryota</taxon>
        <taxon>Viridiplantae</taxon>
        <taxon>Streptophyta</taxon>
        <taxon>Embryophyta</taxon>
        <taxon>Tracheophyta</taxon>
        <taxon>Spermatophyta</taxon>
        <taxon>Magnoliopsida</taxon>
        <taxon>eudicotyledons</taxon>
        <taxon>Gunneridae</taxon>
        <taxon>Pentapetalae</taxon>
        <taxon>rosids</taxon>
        <taxon>malvids</taxon>
        <taxon>Malvales</taxon>
        <taxon>Malvaceae</taxon>
        <taxon>Malvoideae</taxon>
        <taxon>Hibiscus</taxon>
    </lineage>
</organism>
<sequence>MYNRLVQVTDYKCCPTITEAHVIHIDGNMMLIIFDLVRRRFFSRDLVYVFVNVELEDSEDIDLGNSHEEHEGDRNVEDVVCDGCGDKPADVVALEEGVQPDSSGKGPGRGVEGERGGKVVVRPVIGRFCRYLPTGRDGLVHIG</sequence>
<evidence type="ECO:0000313" key="2">
    <source>
        <dbReference type="EMBL" id="KAK8479958.1"/>
    </source>
</evidence>
<proteinExistence type="predicted"/>
<dbReference type="EMBL" id="JBBPBN010001095">
    <property type="protein sequence ID" value="KAK8479958.1"/>
    <property type="molecule type" value="Genomic_DNA"/>
</dbReference>
<keyword evidence="3" id="KW-1185">Reference proteome</keyword>
<gene>
    <name evidence="2" type="ORF">V6N11_063586</name>
</gene>
<protein>
    <submittedName>
        <fullName evidence="2">Uncharacterized protein</fullName>
    </submittedName>
</protein>
<feature type="region of interest" description="Disordered" evidence="1">
    <location>
        <begin position="95"/>
        <end position="114"/>
    </location>
</feature>
<reference evidence="2 3" key="1">
    <citation type="journal article" date="2024" name="G3 (Bethesda)">
        <title>Genome assembly of Hibiscus sabdariffa L. provides insights into metabolisms of medicinal natural products.</title>
        <authorList>
            <person name="Kim T."/>
        </authorList>
    </citation>
    <scope>NUCLEOTIDE SEQUENCE [LARGE SCALE GENOMIC DNA]</scope>
    <source>
        <strain evidence="2">TK-2024</strain>
        <tissue evidence="2">Old leaves</tissue>
    </source>
</reference>
<name>A0ABR1ZHQ4_9ROSI</name>
<evidence type="ECO:0000313" key="3">
    <source>
        <dbReference type="Proteomes" id="UP001396334"/>
    </source>
</evidence>
<evidence type="ECO:0000256" key="1">
    <source>
        <dbReference type="SAM" id="MobiDB-lite"/>
    </source>
</evidence>
<accession>A0ABR1ZHQ4</accession>
<comment type="caution">
    <text evidence="2">The sequence shown here is derived from an EMBL/GenBank/DDBJ whole genome shotgun (WGS) entry which is preliminary data.</text>
</comment>